<reference evidence="9" key="1">
    <citation type="submission" date="2022-08" db="EMBL/GenBank/DDBJ databases">
        <title>Alicyclobacillus dauci DSM2870, complete genome.</title>
        <authorList>
            <person name="Wang Q."/>
            <person name="Cai R."/>
            <person name="Wang Z."/>
        </authorList>
    </citation>
    <scope>NUCLEOTIDE SEQUENCE</scope>
    <source>
        <strain evidence="9">DSM 28700</strain>
    </source>
</reference>
<keyword evidence="5 7" id="KW-1133">Transmembrane helix</keyword>
<dbReference type="PANTHER" id="PTHR23513:SF6">
    <property type="entry name" value="MAJOR FACILITATOR SUPERFAMILY ASSOCIATED DOMAIN-CONTAINING PROTEIN"/>
    <property type="match status" value="1"/>
</dbReference>
<feature type="transmembrane region" description="Helical" evidence="7">
    <location>
        <begin position="75"/>
        <end position="95"/>
    </location>
</feature>
<dbReference type="EMBL" id="CP104064">
    <property type="protein sequence ID" value="WAH36076.1"/>
    <property type="molecule type" value="Genomic_DNA"/>
</dbReference>
<feature type="transmembrane region" description="Helical" evidence="7">
    <location>
        <begin position="143"/>
        <end position="161"/>
    </location>
</feature>
<dbReference type="Pfam" id="PF07690">
    <property type="entry name" value="MFS_1"/>
    <property type="match status" value="1"/>
</dbReference>
<accession>A0ABY6YZR9</accession>
<name>A0ABY6YZR9_9BACL</name>
<protein>
    <submittedName>
        <fullName evidence="9">MFS transporter</fullName>
    </submittedName>
</protein>
<feature type="transmembrane region" description="Helical" evidence="7">
    <location>
        <begin position="260"/>
        <end position="281"/>
    </location>
</feature>
<organism evidence="9 10">
    <name type="scientific">Alicyclobacillus dauci</name>
    <dbReference type="NCBI Taxonomy" id="1475485"/>
    <lineage>
        <taxon>Bacteria</taxon>
        <taxon>Bacillati</taxon>
        <taxon>Bacillota</taxon>
        <taxon>Bacilli</taxon>
        <taxon>Bacillales</taxon>
        <taxon>Alicyclobacillaceae</taxon>
        <taxon>Alicyclobacillus</taxon>
    </lineage>
</organism>
<dbReference type="PROSITE" id="PS50850">
    <property type="entry name" value="MFS"/>
    <property type="match status" value="1"/>
</dbReference>
<sequence length="412" mass="43902">MHKRSIETGFWFLTFADGISTLGNQAGWMACLWSAVAQNHGVEWASVLSIGFGVSTAAANWFIGSLLDRMPAKLGIAVANGVLALIWTVLAVLLLVHSPVWLWLVLLILAGLLAPFTELGWMVLMPSLVRDESLERANSVSEIVFQGAALGGPVIGSLLIRSVGSPGALFLDALTFCMAGVVMACLPEPEVQNAGVDRGAEQVSHSRSNWFQDALVGAKWLVRQPVVLGITGLAFLLNFGFGLLDVSFPMLVQRELQGPATWLGDLLGLNALGMVIGAAIYGWWGHLYRSRKLPMLLVVGWALCLTPFLVSQSIVVLCAGTGLAGLVFGAFPPLARSTVQRLVPKEYHGSVFGLRATAISLFVPLGGFAAGSLTLSLHLTPAHLIGWMAVASVVIVVAVVLSLSRWNRVGYN</sequence>
<dbReference type="InterPro" id="IPR020846">
    <property type="entry name" value="MFS_dom"/>
</dbReference>
<proteinExistence type="predicted"/>
<feature type="transmembrane region" description="Helical" evidence="7">
    <location>
        <begin position="314"/>
        <end position="335"/>
    </location>
</feature>
<evidence type="ECO:0000256" key="3">
    <source>
        <dbReference type="ARBA" id="ARBA00022475"/>
    </source>
</evidence>
<evidence type="ECO:0000256" key="7">
    <source>
        <dbReference type="SAM" id="Phobius"/>
    </source>
</evidence>
<keyword evidence="10" id="KW-1185">Reference proteome</keyword>
<feature type="transmembrane region" description="Helical" evidence="7">
    <location>
        <begin position="384"/>
        <end position="403"/>
    </location>
</feature>
<dbReference type="InterPro" id="IPR036259">
    <property type="entry name" value="MFS_trans_sf"/>
</dbReference>
<evidence type="ECO:0000256" key="2">
    <source>
        <dbReference type="ARBA" id="ARBA00022448"/>
    </source>
</evidence>
<evidence type="ECO:0000256" key="1">
    <source>
        <dbReference type="ARBA" id="ARBA00004651"/>
    </source>
</evidence>
<keyword evidence="2" id="KW-0813">Transport</keyword>
<feature type="transmembrane region" description="Helical" evidence="7">
    <location>
        <begin position="167"/>
        <end position="186"/>
    </location>
</feature>
<dbReference type="Proteomes" id="UP001164803">
    <property type="component" value="Chromosome"/>
</dbReference>
<feature type="transmembrane region" description="Helical" evidence="7">
    <location>
        <begin position="101"/>
        <end position="123"/>
    </location>
</feature>
<feature type="domain" description="Major facilitator superfamily (MFS) profile" evidence="8">
    <location>
        <begin position="226"/>
        <end position="412"/>
    </location>
</feature>
<dbReference type="RefSeq" id="WP_268043380.1">
    <property type="nucleotide sequence ID" value="NZ_CP104064.1"/>
</dbReference>
<keyword evidence="6 7" id="KW-0472">Membrane</keyword>
<evidence type="ECO:0000256" key="4">
    <source>
        <dbReference type="ARBA" id="ARBA00022692"/>
    </source>
</evidence>
<evidence type="ECO:0000313" key="9">
    <source>
        <dbReference type="EMBL" id="WAH36076.1"/>
    </source>
</evidence>
<dbReference type="CDD" id="cd06173">
    <property type="entry name" value="MFS_MefA_like"/>
    <property type="match status" value="1"/>
</dbReference>
<dbReference type="PROSITE" id="PS51257">
    <property type="entry name" value="PROKAR_LIPOPROTEIN"/>
    <property type="match status" value="1"/>
</dbReference>
<feature type="transmembrane region" description="Helical" evidence="7">
    <location>
        <begin position="226"/>
        <end position="248"/>
    </location>
</feature>
<evidence type="ECO:0000256" key="6">
    <source>
        <dbReference type="ARBA" id="ARBA00023136"/>
    </source>
</evidence>
<evidence type="ECO:0000313" key="10">
    <source>
        <dbReference type="Proteomes" id="UP001164803"/>
    </source>
</evidence>
<gene>
    <name evidence="9" type="ORF">NZD86_17735</name>
</gene>
<dbReference type="Gene3D" id="1.20.1250.20">
    <property type="entry name" value="MFS general substrate transporter like domains"/>
    <property type="match status" value="1"/>
</dbReference>
<comment type="subcellular location">
    <subcellularLocation>
        <location evidence="1">Cell membrane</location>
        <topology evidence="1">Multi-pass membrane protein</topology>
    </subcellularLocation>
</comment>
<keyword evidence="3" id="KW-1003">Cell membrane</keyword>
<dbReference type="SUPFAM" id="SSF103473">
    <property type="entry name" value="MFS general substrate transporter"/>
    <property type="match status" value="1"/>
</dbReference>
<feature type="transmembrane region" description="Helical" evidence="7">
    <location>
        <begin position="356"/>
        <end position="378"/>
    </location>
</feature>
<dbReference type="InterPro" id="IPR011701">
    <property type="entry name" value="MFS"/>
</dbReference>
<dbReference type="PANTHER" id="PTHR23513">
    <property type="entry name" value="INTEGRAL MEMBRANE EFFLUX PROTEIN-RELATED"/>
    <property type="match status" value="1"/>
</dbReference>
<evidence type="ECO:0000256" key="5">
    <source>
        <dbReference type="ARBA" id="ARBA00022989"/>
    </source>
</evidence>
<evidence type="ECO:0000259" key="8">
    <source>
        <dbReference type="PROSITE" id="PS50850"/>
    </source>
</evidence>
<feature type="transmembrane region" description="Helical" evidence="7">
    <location>
        <begin position="44"/>
        <end position="63"/>
    </location>
</feature>
<keyword evidence="4 7" id="KW-0812">Transmembrane</keyword>